<gene>
    <name evidence="1" type="primary">lutC</name>
    <name evidence="3" type="ORF">AB986_03205</name>
</gene>
<comment type="similarity">
    <text evidence="1">Belongs to the LutC/YkgG family.</text>
</comment>
<evidence type="ECO:0000259" key="2">
    <source>
        <dbReference type="Pfam" id="PF02589"/>
    </source>
</evidence>
<dbReference type="AlphaFoldDB" id="A0A0J6FVE0"/>
<proteinExistence type="inferred from homology"/>
<dbReference type="Pfam" id="PF02589">
    <property type="entry name" value="LUD_dom"/>
    <property type="match status" value="1"/>
</dbReference>
<dbReference type="PATRIC" id="fig|157733.3.peg.2855"/>
<dbReference type="PANTHER" id="PTHR43682:SF1">
    <property type="entry name" value="LACTATE UTILIZATION PROTEIN C"/>
    <property type="match status" value="1"/>
</dbReference>
<dbReference type="InterPro" id="IPR003741">
    <property type="entry name" value="LUD_dom"/>
</dbReference>
<dbReference type="EMBL" id="LELK01000001">
    <property type="protein sequence ID" value="KMM38332.1"/>
    <property type="molecule type" value="Genomic_DNA"/>
</dbReference>
<dbReference type="Gene3D" id="3.40.50.10420">
    <property type="entry name" value="NagB/RpiA/CoA transferase-like"/>
    <property type="match status" value="1"/>
</dbReference>
<dbReference type="InterPro" id="IPR022823">
    <property type="entry name" value="LutC"/>
</dbReference>
<evidence type="ECO:0000313" key="3">
    <source>
        <dbReference type="EMBL" id="KMM38332.1"/>
    </source>
</evidence>
<dbReference type="HAMAP" id="MF_02104">
    <property type="entry name" value="LutC"/>
    <property type="match status" value="1"/>
</dbReference>
<dbReference type="SUPFAM" id="SSF100950">
    <property type="entry name" value="NagB/RpiA/CoA transferase-like"/>
    <property type="match status" value="1"/>
</dbReference>
<evidence type="ECO:0000313" key="4">
    <source>
        <dbReference type="Proteomes" id="UP000035996"/>
    </source>
</evidence>
<sequence length="246" mass="27882">MSAFEIGSKRDRRRSHLSEQIYNRESFLTSLAQNLGRSTPKTVERPTWKHQPQWQILKNASQDELVTVFKKQCETIHTDVIETESDQLADVIHERVKSYNGKSISAWKDERFHQYDIFSKTDATIHKWDPRMKDNVAQTESADIGITFCDLALAESGTIVLFSNENQGRSVSLLPTTYIALVPKSLIVPRMSQATRKIHLLMKEGEFPATCVNFISGPSNSADIEMNLVVGMHGPIRTTYVVISNL</sequence>
<protein>
    <recommendedName>
        <fullName evidence="1">Lactate utilization protein C</fullName>
    </recommendedName>
</protein>
<dbReference type="InterPro" id="IPR037171">
    <property type="entry name" value="NagB/RpiA_transferase-like"/>
</dbReference>
<comment type="caution">
    <text evidence="3">The sequence shown here is derived from an EMBL/GenBank/DDBJ whole genome shotgun (WGS) entry which is preliminary data.</text>
</comment>
<dbReference type="GO" id="GO:0006089">
    <property type="term" value="P:lactate metabolic process"/>
    <property type="evidence" value="ECO:0007669"/>
    <property type="project" value="UniProtKB-UniRule"/>
</dbReference>
<evidence type="ECO:0000256" key="1">
    <source>
        <dbReference type="HAMAP-Rule" id="MF_02104"/>
    </source>
</evidence>
<comment type="function">
    <text evidence="1">Is involved in L-lactate degradation and allows cells to grow with lactate as the sole carbon source.</text>
</comment>
<feature type="domain" description="LUD" evidence="2">
    <location>
        <begin position="67"/>
        <end position="243"/>
    </location>
</feature>
<dbReference type="Proteomes" id="UP000035996">
    <property type="component" value="Unassembled WGS sequence"/>
</dbReference>
<name>A0A0J6FVE0_9BACL</name>
<dbReference type="OrthoDB" id="9794157at2"/>
<dbReference type="STRING" id="157733.AB986_03205"/>
<reference evidence="3" key="1">
    <citation type="submission" date="2015-06" db="EMBL/GenBank/DDBJ databases">
        <authorList>
            <person name="Liu B."/>
            <person name="Wang J."/>
            <person name="Zhu Y."/>
            <person name="Liu G."/>
            <person name="Chen Q."/>
            <person name="Zheng C."/>
            <person name="Che J."/>
            <person name="Ge C."/>
            <person name="Shi H."/>
            <person name="Pan Z."/>
            <person name="Liu X."/>
        </authorList>
    </citation>
    <scope>NUCLEOTIDE SEQUENCE [LARGE SCALE GENOMIC DNA]</scope>
    <source>
        <strain evidence="3">DSM 16346</strain>
    </source>
</reference>
<dbReference type="PANTHER" id="PTHR43682">
    <property type="entry name" value="LACTATE UTILIZATION PROTEIN C"/>
    <property type="match status" value="1"/>
</dbReference>
<keyword evidence="4" id="KW-1185">Reference proteome</keyword>
<accession>A0A0J6FVE0</accession>
<organism evidence="3 4">
    <name type="scientific">Guptibacillus hwajinpoensis</name>
    <dbReference type="NCBI Taxonomy" id="208199"/>
    <lineage>
        <taxon>Bacteria</taxon>
        <taxon>Bacillati</taxon>
        <taxon>Bacillota</taxon>
        <taxon>Bacilli</taxon>
        <taxon>Bacillales</taxon>
        <taxon>Guptibacillaceae</taxon>
        <taxon>Guptibacillus</taxon>
    </lineage>
</organism>
<dbReference type="InterPro" id="IPR024185">
    <property type="entry name" value="FTHF_cligase-like_sf"/>
</dbReference>